<accession>G9YEW4</accession>
<organism evidence="2 3">
    <name type="scientific">Anaeroglobus geminatus F0357</name>
    <dbReference type="NCBI Taxonomy" id="861450"/>
    <lineage>
        <taxon>Bacteria</taxon>
        <taxon>Bacillati</taxon>
        <taxon>Bacillota</taxon>
        <taxon>Negativicutes</taxon>
        <taxon>Veillonellales</taxon>
        <taxon>Veillonellaceae</taxon>
        <taxon>Anaeroglobus</taxon>
    </lineage>
</organism>
<evidence type="ECO:0000313" key="3">
    <source>
        <dbReference type="Proteomes" id="UP000005481"/>
    </source>
</evidence>
<evidence type="ECO:0000313" key="2">
    <source>
        <dbReference type="EMBL" id="EHM43525.1"/>
    </source>
</evidence>
<dbReference type="AlphaFoldDB" id="G9YEW4"/>
<keyword evidence="3" id="KW-1185">Reference proteome</keyword>
<protein>
    <recommendedName>
        <fullName evidence="1">CpXC domain-containing protein</fullName>
    </recommendedName>
</protein>
<dbReference type="OrthoDB" id="9784124at2"/>
<comment type="caution">
    <text evidence="2">The sequence shown here is derived from an EMBL/GenBank/DDBJ whole genome shotgun (WGS) entry which is preliminary data.</text>
</comment>
<gene>
    <name evidence="2" type="ORF">HMPREF0080_00174</name>
</gene>
<proteinExistence type="predicted"/>
<sequence length="93" mass="11142">MSRRRKNNRGAQLLKIFLQKVKERYHLSRCGEPVRMEAPCLYVDKGRKFAVWNMPDKTFEFAAERVREEAGQRSFGDYDCRATRSWSEFVKNY</sequence>
<dbReference type="Proteomes" id="UP000005481">
    <property type="component" value="Unassembled WGS sequence"/>
</dbReference>
<dbReference type="InterPro" id="IPR025682">
    <property type="entry name" value="CpXC_dom"/>
</dbReference>
<dbReference type="HOGENOM" id="CLU_2393431_0_0_9"/>
<dbReference type="STRING" id="861450.HMPREF0080_00174"/>
<reference evidence="2 3" key="1">
    <citation type="submission" date="2011-08" db="EMBL/GenBank/DDBJ databases">
        <authorList>
            <person name="Weinstock G."/>
            <person name="Sodergren E."/>
            <person name="Clifton S."/>
            <person name="Fulton L."/>
            <person name="Fulton B."/>
            <person name="Courtney L."/>
            <person name="Fronick C."/>
            <person name="Harrison M."/>
            <person name="Strong C."/>
            <person name="Farmer C."/>
            <person name="Delahaunty K."/>
            <person name="Markovic C."/>
            <person name="Hall O."/>
            <person name="Minx P."/>
            <person name="Tomlinson C."/>
            <person name="Mitreva M."/>
            <person name="Hou S."/>
            <person name="Chen J."/>
            <person name="Wollam A."/>
            <person name="Pepin K.H."/>
            <person name="Johnson M."/>
            <person name="Bhonagiri V."/>
            <person name="Zhang X."/>
            <person name="Suruliraj S."/>
            <person name="Warren W."/>
            <person name="Chinwalla A."/>
            <person name="Mardis E.R."/>
            <person name="Wilson R.K."/>
        </authorList>
    </citation>
    <scope>NUCLEOTIDE SEQUENCE [LARGE SCALE GENOMIC DNA]</scope>
    <source>
        <strain evidence="2 3">F0357</strain>
    </source>
</reference>
<evidence type="ECO:0000259" key="1">
    <source>
        <dbReference type="Pfam" id="PF14353"/>
    </source>
</evidence>
<dbReference type="EMBL" id="AGCJ01000007">
    <property type="protein sequence ID" value="EHM43525.1"/>
    <property type="molecule type" value="Genomic_DNA"/>
</dbReference>
<feature type="domain" description="CpXC" evidence="1">
    <location>
        <begin position="27"/>
        <end position="88"/>
    </location>
</feature>
<dbReference type="RefSeq" id="WP_006789157.1">
    <property type="nucleotide sequence ID" value="NZ_JH417566.1"/>
</dbReference>
<name>G9YEW4_9FIRM</name>
<dbReference type="Pfam" id="PF14353">
    <property type="entry name" value="CpXC"/>
    <property type="match status" value="1"/>
</dbReference>